<proteinExistence type="predicted"/>
<evidence type="ECO:0000313" key="3">
    <source>
        <dbReference type="Proteomes" id="UP000199659"/>
    </source>
</evidence>
<dbReference type="InterPro" id="IPR016181">
    <property type="entry name" value="Acyl_CoA_acyltransferase"/>
</dbReference>
<dbReference type="Gene3D" id="3.40.630.30">
    <property type="match status" value="1"/>
</dbReference>
<dbReference type="GO" id="GO:0016747">
    <property type="term" value="F:acyltransferase activity, transferring groups other than amino-acyl groups"/>
    <property type="evidence" value="ECO:0007669"/>
    <property type="project" value="InterPro"/>
</dbReference>
<evidence type="ECO:0000313" key="2">
    <source>
        <dbReference type="EMBL" id="SFR65250.1"/>
    </source>
</evidence>
<accession>A0A1I6IG02</accession>
<feature type="domain" description="N-acetyltransferase" evidence="1">
    <location>
        <begin position="7"/>
        <end position="176"/>
    </location>
</feature>
<name>A0A1I6IG02_9FIRM</name>
<reference evidence="2 3" key="1">
    <citation type="submission" date="2016-10" db="EMBL/GenBank/DDBJ databases">
        <authorList>
            <person name="de Groot N.N."/>
        </authorList>
    </citation>
    <scope>NUCLEOTIDE SEQUENCE [LARGE SCALE GENOMIC DNA]</scope>
    <source>
        <strain evidence="2 3">743A</strain>
    </source>
</reference>
<dbReference type="CDD" id="cd04301">
    <property type="entry name" value="NAT_SF"/>
    <property type="match status" value="1"/>
</dbReference>
<dbReference type="SUPFAM" id="SSF55729">
    <property type="entry name" value="Acyl-CoA N-acyltransferases (Nat)"/>
    <property type="match status" value="1"/>
</dbReference>
<dbReference type="PROSITE" id="PS51186">
    <property type="entry name" value="GNAT"/>
    <property type="match status" value="1"/>
</dbReference>
<dbReference type="InterPro" id="IPR000182">
    <property type="entry name" value="GNAT_dom"/>
</dbReference>
<organism evidence="2 3">
    <name type="scientific">Anaeromicropila populeti</name>
    <dbReference type="NCBI Taxonomy" id="37658"/>
    <lineage>
        <taxon>Bacteria</taxon>
        <taxon>Bacillati</taxon>
        <taxon>Bacillota</taxon>
        <taxon>Clostridia</taxon>
        <taxon>Lachnospirales</taxon>
        <taxon>Lachnospiraceae</taxon>
        <taxon>Anaeromicropila</taxon>
    </lineage>
</organism>
<protein>
    <submittedName>
        <fullName evidence="2">Predicted acetyltransferase</fullName>
    </submittedName>
</protein>
<dbReference type="AlphaFoldDB" id="A0A1I6IG02"/>
<dbReference type="Pfam" id="PF00583">
    <property type="entry name" value="Acetyltransf_1"/>
    <property type="match status" value="1"/>
</dbReference>
<dbReference type="RefSeq" id="WP_242940447.1">
    <property type="nucleotide sequence ID" value="NZ_FOYZ01000002.1"/>
</dbReference>
<keyword evidence="2" id="KW-0808">Transferase</keyword>
<dbReference type="PANTHER" id="PTHR39173">
    <property type="entry name" value="ACETYLTRANSFERASE"/>
    <property type="match status" value="1"/>
</dbReference>
<evidence type="ECO:0000259" key="1">
    <source>
        <dbReference type="PROSITE" id="PS51186"/>
    </source>
</evidence>
<dbReference type="STRING" id="37658.SAMN05661086_00780"/>
<dbReference type="PANTHER" id="PTHR39173:SF1">
    <property type="entry name" value="ACETYLTRANSFERASE"/>
    <property type="match status" value="1"/>
</dbReference>
<keyword evidence="3" id="KW-1185">Reference proteome</keyword>
<dbReference type="Proteomes" id="UP000199659">
    <property type="component" value="Unassembled WGS sequence"/>
</dbReference>
<sequence>MHRTNILELVKPRIELKEQALAYRAEHFACGERIINGSELFDQIDCYEEWMEKVIKNTERDTVAADWVLTDTYFACRKTDQKIVGMIDLRYELNDFLKDFGNCGYSVRPSERRKGYATEMLFHICNIARRAGLDKLQLSVEKENISSIKTIVQNGGKYERSITFNNEEADIYQIQL</sequence>
<dbReference type="EMBL" id="FOYZ01000002">
    <property type="protein sequence ID" value="SFR65250.1"/>
    <property type="molecule type" value="Genomic_DNA"/>
</dbReference>
<gene>
    <name evidence="2" type="ORF">SAMN05661086_00780</name>
</gene>